<gene>
    <name evidence="2" type="ORF">R1flu_018477</name>
</gene>
<reference evidence="2 3" key="1">
    <citation type="submission" date="2024-09" db="EMBL/GenBank/DDBJ databases">
        <title>Chromosome-scale assembly of Riccia fluitans.</title>
        <authorList>
            <person name="Paukszto L."/>
            <person name="Sawicki J."/>
            <person name="Karawczyk K."/>
            <person name="Piernik-Szablinska J."/>
            <person name="Szczecinska M."/>
            <person name="Mazdziarz M."/>
        </authorList>
    </citation>
    <scope>NUCLEOTIDE SEQUENCE [LARGE SCALE GENOMIC DNA]</scope>
    <source>
        <strain evidence="2">Rf_01</strain>
        <tissue evidence="2">Aerial parts of the thallus</tissue>
    </source>
</reference>
<organism evidence="2 3">
    <name type="scientific">Riccia fluitans</name>
    <dbReference type="NCBI Taxonomy" id="41844"/>
    <lineage>
        <taxon>Eukaryota</taxon>
        <taxon>Viridiplantae</taxon>
        <taxon>Streptophyta</taxon>
        <taxon>Embryophyta</taxon>
        <taxon>Marchantiophyta</taxon>
        <taxon>Marchantiopsida</taxon>
        <taxon>Marchantiidae</taxon>
        <taxon>Marchantiales</taxon>
        <taxon>Ricciaceae</taxon>
        <taxon>Riccia</taxon>
    </lineage>
</organism>
<dbReference type="Proteomes" id="UP001605036">
    <property type="component" value="Unassembled WGS sequence"/>
</dbReference>
<accession>A0ABD1ZJE8</accession>
<dbReference type="EMBL" id="JBHFFA010000001">
    <property type="protein sequence ID" value="KAL2650349.1"/>
    <property type="molecule type" value="Genomic_DNA"/>
</dbReference>
<feature type="compositionally biased region" description="Basic and acidic residues" evidence="1">
    <location>
        <begin position="25"/>
        <end position="49"/>
    </location>
</feature>
<dbReference type="AlphaFoldDB" id="A0ABD1ZJE8"/>
<evidence type="ECO:0000256" key="1">
    <source>
        <dbReference type="SAM" id="MobiDB-lite"/>
    </source>
</evidence>
<feature type="region of interest" description="Disordered" evidence="1">
    <location>
        <begin position="25"/>
        <end position="54"/>
    </location>
</feature>
<proteinExistence type="predicted"/>
<evidence type="ECO:0000313" key="2">
    <source>
        <dbReference type="EMBL" id="KAL2650349.1"/>
    </source>
</evidence>
<keyword evidence="3" id="KW-1185">Reference proteome</keyword>
<sequence>MWTTRIGRERASFFSKGSMVKTWSKGKDLAMEGNKDGKENRPPGTRRDFTFSPDRVGIGQEKNDWFRKRGETCEVRGIPKVSMAVLRNEGRSWRDMVAEEGSKEVEHFEEKKDISWKIMQEKIGGMEEVEEGEQEVISRIGY</sequence>
<name>A0ABD1ZJE8_9MARC</name>
<comment type="caution">
    <text evidence="2">The sequence shown here is derived from an EMBL/GenBank/DDBJ whole genome shotgun (WGS) entry which is preliminary data.</text>
</comment>
<protein>
    <submittedName>
        <fullName evidence="2">Uncharacterized protein</fullName>
    </submittedName>
</protein>
<evidence type="ECO:0000313" key="3">
    <source>
        <dbReference type="Proteomes" id="UP001605036"/>
    </source>
</evidence>